<dbReference type="EMBL" id="GGEC01007932">
    <property type="protein sequence ID" value="MBW88415.1"/>
    <property type="molecule type" value="Transcribed_RNA"/>
</dbReference>
<reference evidence="1" key="1">
    <citation type="submission" date="2018-02" db="EMBL/GenBank/DDBJ databases">
        <title>Rhizophora mucronata_Transcriptome.</title>
        <authorList>
            <person name="Meera S.P."/>
            <person name="Sreeshan A."/>
            <person name="Augustine A."/>
        </authorList>
    </citation>
    <scope>NUCLEOTIDE SEQUENCE</scope>
    <source>
        <tissue evidence="1">Leaf</tissue>
    </source>
</reference>
<evidence type="ECO:0000313" key="1">
    <source>
        <dbReference type="EMBL" id="MBW88415.1"/>
    </source>
</evidence>
<dbReference type="AlphaFoldDB" id="A0A2P2J4N4"/>
<accession>A0A2P2J4N4</accession>
<protein>
    <submittedName>
        <fullName evidence="1">Uncharacterized protein</fullName>
    </submittedName>
</protein>
<organism evidence="1">
    <name type="scientific">Rhizophora mucronata</name>
    <name type="common">Asiatic mangrove</name>
    <dbReference type="NCBI Taxonomy" id="61149"/>
    <lineage>
        <taxon>Eukaryota</taxon>
        <taxon>Viridiplantae</taxon>
        <taxon>Streptophyta</taxon>
        <taxon>Embryophyta</taxon>
        <taxon>Tracheophyta</taxon>
        <taxon>Spermatophyta</taxon>
        <taxon>Magnoliopsida</taxon>
        <taxon>eudicotyledons</taxon>
        <taxon>Gunneridae</taxon>
        <taxon>Pentapetalae</taxon>
        <taxon>rosids</taxon>
        <taxon>fabids</taxon>
        <taxon>Malpighiales</taxon>
        <taxon>Rhizophoraceae</taxon>
        <taxon>Rhizophora</taxon>
    </lineage>
</organism>
<dbReference type="EMBL" id="GGEC01007931">
    <property type="protein sequence ID" value="MBW88414.1"/>
    <property type="molecule type" value="Transcribed_RNA"/>
</dbReference>
<name>A0A2P2J4N4_RHIMU</name>
<sequence>MLMLKSTVKDSNKKSDNLNTILIPDYNNPMPEARFTIHSI</sequence>
<proteinExistence type="predicted"/>